<dbReference type="Pfam" id="PF14765">
    <property type="entry name" value="PS-DH"/>
    <property type="match status" value="1"/>
</dbReference>
<evidence type="ECO:0000256" key="2">
    <source>
        <dbReference type="ARBA" id="ARBA00022553"/>
    </source>
</evidence>
<dbReference type="InterPro" id="IPR014031">
    <property type="entry name" value="Ketoacyl_synth_C"/>
</dbReference>
<gene>
    <name evidence="5" type="ORF">EV643_109238</name>
</gene>
<dbReference type="GO" id="GO:0071770">
    <property type="term" value="P:DIM/DIP cell wall layer assembly"/>
    <property type="evidence" value="ECO:0007669"/>
    <property type="project" value="TreeGrafter"/>
</dbReference>
<dbReference type="GO" id="GO:0005737">
    <property type="term" value="C:cytoplasm"/>
    <property type="evidence" value="ECO:0007669"/>
    <property type="project" value="TreeGrafter"/>
</dbReference>
<dbReference type="Pfam" id="PF00109">
    <property type="entry name" value="ketoacyl-synt"/>
    <property type="match status" value="1"/>
</dbReference>
<keyword evidence="1" id="KW-0596">Phosphopantetheine</keyword>
<evidence type="ECO:0000256" key="3">
    <source>
        <dbReference type="ARBA" id="ARBA00022679"/>
    </source>
</evidence>
<dbReference type="Gene3D" id="3.30.70.250">
    <property type="entry name" value="Malonyl-CoA ACP transacylase, ACP-binding"/>
    <property type="match status" value="1"/>
</dbReference>
<evidence type="ECO:0000256" key="1">
    <source>
        <dbReference type="ARBA" id="ARBA00022450"/>
    </source>
</evidence>
<dbReference type="RefSeq" id="WP_133801706.1">
    <property type="nucleotide sequence ID" value="NZ_SNWQ01000009.1"/>
</dbReference>
<dbReference type="InterPro" id="IPR050091">
    <property type="entry name" value="PKS_NRPS_Biosynth_Enz"/>
</dbReference>
<keyword evidence="3 5" id="KW-0808">Transferase</keyword>
<dbReference type="GO" id="GO:0004312">
    <property type="term" value="F:fatty acid synthase activity"/>
    <property type="evidence" value="ECO:0007669"/>
    <property type="project" value="TreeGrafter"/>
</dbReference>
<dbReference type="EMBL" id="SNWQ01000009">
    <property type="protein sequence ID" value="TDO47341.1"/>
    <property type="molecule type" value="Genomic_DNA"/>
</dbReference>
<dbReference type="Gene3D" id="3.40.366.10">
    <property type="entry name" value="Malonyl-Coenzyme A Acyl Carrier Protein, domain 2"/>
    <property type="match status" value="1"/>
</dbReference>
<dbReference type="InterPro" id="IPR049551">
    <property type="entry name" value="PKS_DH_C"/>
</dbReference>
<name>A0A4R6KBT3_9ACTN</name>
<organism evidence="5 6">
    <name type="scientific">Kribbella caucasensis</name>
    <dbReference type="NCBI Taxonomy" id="2512215"/>
    <lineage>
        <taxon>Bacteria</taxon>
        <taxon>Bacillati</taxon>
        <taxon>Actinomycetota</taxon>
        <taxon>Actinomycetes</taxon>
        <taxon>Propionibacteriales</taxon>
        <taxon>Kribbellaceae</taxon>
        <taxon>Kribbella</taxon>
    </lineage>
</organism>
<dbReference type="CDD" id="cd00833">
    <property type="entry name" value="PKS"/>
    <property type="match status" value="1"/>
</dbReference>
<dbReference type="SUPFAM" id="SSF55048">
    <property type="entry name" value="Probable ACP-binding domain of malonyl-CoA ACP transacylase"/>
    <property type="match status" value="1"/>
</dbReference>
<dbReference type="GO" id="GO:0000287">
    <property type="term" value="F:magnesium ion binding"/>
    <property type="evidence" value="ECO:0007669"/>
    <property type="project" value="InterPro"/>
</dbReference>
<dbReference type="InterPro" id="IPR014043">
    <property type="entry name" value="Acyl_transferase_dom"/>
</dbReference>
<dbReference type="InterPro" id="IPR008278">
    <property type="entry name" value="4-PPantetheinyl_Trfase_dom"/>
</dbReference>
<accession>A0A4R6KBT3</accession>
<dbReference type="Pfam" id="PF16197">
    <property type="entry name" value="KAsynt_C_assoc"/>
    <property type="match status" value="1"/>
</dbReference>
<dbReference type="GO" id="GO:0008897">
    <property type="term" value="F:holo-[acyl-carrier-protein] synthase activity"/>
    <property type="evidence" value="ECO:0007669"/>
    <property type="project" value="InterPro"/>
</dbReference>
<evidence type="ECO:0000313" key="6">
    <source>
        <dbReference type="Proteomes" id="UP000295388"/>
    </source>
</evidence>
<dbReference type="PROSITE" id="PS00606">
    <property type="entry name" value="KS3_1"/>
    <property type="match status" value="1"/>
</dbReference>
<dbReference type="InterPro" id="IPR001227">
    <property type="entry name" value="Ac_transferase_dom_sf"/>
</dbReference>
<sequence length="1462" mass="156542">MTAEPVAIVGMSVLFPGAPDLATYWRNLVEGVDAITDVPAGRWDSQYYEPDGPRRADRVYCQRGGFVDAEVDATGFGIMPNSVRDTEPDQLIALRVAAQAIADAGGDRRLPTDRQRIGVILGRGGYLTPGLVRLDQRVRTASQLVKTLGELMPELGADRLDEIRQAFSDQLGPEAPESAIGLVPNLAASRLANRLDLRGPAYTVDAACASSLVAVDHAVRELGSGRCDVVLAGGVHHCHDITLWSVFSQLGALSPSERIRPFHRDADGVLIGEGTGVVVLKRLADADRDGDRIYAVITGTGVASDGRTASLLNPDTGGQVRAVRQAWQAAGLDPKAAGSIGLIEAHGTATPAGDAAELTTLAEVFGPAPDGQRAVIGSVKSMIGHTMPAAGVAGLIKAALSVHHGVLPPTLHCDDPNPALAKTRFETVSTARAWEAPAGTPVRRRAAVNAFGFGGINAHVVLEQFDGAAPASVIVREPERVLRLAASDPVALAALLDQDDSSLLAAASGPTRLDSATSAPGPTRLGIVDPTEKKLALARKAVAKGRAWRGRNDIWFAPKPLLGAGGGKLAFVFPGLEGEFEPRADDLAREFGLRWPMELARAEVGDVGRHGKSVLELGRLLDAVLRKVGVVPDALAGHSVGEWTAMACGGIHAADEVDAFLAGFDPDALLVPGLAFAVIGAPAAVVLEALEGQHEVVLSHDNAPNQSLICGSEAAVEELVARFRERAVISQVLPFRSGFHTPMLAPYLDPIRAAAEAYTLHPQKVPIWSATTAGLYPAAADDVRELFVRHLLEPVRFRPMIEAMYADGFRGFVQLGVGQLGSLIGDTLHGQEHLVVTAQSPHRTGLEQLQRVVTGLWADGLEPGQSAAASAERAVRLELGGPLISLDDGKRRQLKLSGPDVPGVGLPDLDLPDSPIAAELSALMKETAGVAKELIAVGRTSAPRLHVARPARPVRPVRPEVLRVSVDSMPYLLDHCFFLQRPGWPDDGDRWPVVPATTVIDHLMRIAEQAAPGSRAIAVHDVRLMKWITAIPSVDVPIAVEPVGPGRIAVSLGEYSRAVVEVAPDFPRTAPAAWRFEVEEERAPSLTAAELYSERWMFHGPRFQGVTELTAIGARHVRAVLTTPDAPGALLDNVGQVLGYWIMSQLPERTTVFPVQLERIRFYGPHPRPGQQLECLVKITSISYTTLEAEMQLVAGGHVWAEFSGWRDRRFDSNPRIRAVNRRPGRNLLSDLQPGGWTIVHEQWPDLATRELIMRNQLGGTERDQYAERPPAGKRQRLLGRIAAKDAVRRWLWDSAPSGSDWEVYPAEIQVHNRPSGQPYLVGVHGRELPELTVSIAQGGQTGVAIVRPGPCGIDIEEIVEPPASTLSVACGPGELALLSARASGENEAVWFTRFWAAKEAMAKTLGTGLRGNPQKFEVIAAAPDRITVRVDGREHLVRTAGIADPNGARYIVAWTADDEQE</sequence>
<dbReference type="Pfam" id="PF02801">
    <property type="entry name" value="Ketoacyl-synt_C"/>
    <property type="match status" value="1"/>
</dbReference>
<keyword evidence="6" id="KW-1185">Reference proteome</keyword>
<dbReference type="SUPFAM" id="SSF52151">
    <property type="entry name" value="FabD/lysophospholipase-like"/>
    <property type="match status" value="1"/>
</dbReference>
<protein>
    <submittedName>
        <fullName evidence="5">Acyl transferase domain-containing protein</fullName>
    </submittedName>
</protein>
<dbReference type="Gene3D" id="3.10.129.110">
    <property type="entry name" value="Polyketide synthase dehydratase"/>
    <property type="match status" value="1"/>
</dbReference>
<dbReference type="InterPro" id="IPR020841">
    <property type="entry name" value="PKS_Beta-ketoAc_synthase_dom"/>
</dbReference>
<evidence type="ECO:0000259" key="4">
    <source>
        <dbReference type="PROSITE" id="PS52004"/>
    </source>
</evidence>
<evidence type="ECO:0000313" key="5">
    <source>
        <dbReference type="EMBL" id="TDO47341.1"/>
    </source>
</evidence>
<dbReference type="GO" id="GO:0005886">
    <property type="term" value="C:plasma membrane"/>
    <property type="evidence" value="ECO:0007669"/>
    <property type="project" value="TreeGrafter"/>
</dbReference>
<dbReference type="SUPFAM" id="SSF53901">
    <property type="entry name" value="Thiolase-like"/>
    <property type="match status" value="1"/>
</dbReference>
<dbReference type="PANTHER" id="PTHR43775">
    <property type="entry name" value="FATTY ACID SYNTHASE"/>
    <property type="match status" value="1"/>
</dbReference>
<dbReference type="SMART" id="SM00825">
    <property type="entry name" value="PKS_KS"/>
    <property type="match status" value="1"/>
</dbReference>
<proteinExistence type="predicted"/>
<dbReference type="PANTHER" id="PTHR43775:SF37">
    <property type="entry name" value="SI:DKEY-61P9.11"/>
    <property type="match status" value="1"/>
</dbReference>
<dbReference type="InterPro" id="IPR014030">
    <property type="entry name" value="Ketoacyl_synth_N"/>
</dbReference>
<dbReference type="Proteomes" id="UP000295388">
    <property type="component" value="Unassembled WGS sequence"/>
</dbReference>
<dbReference type="Pfam" id="PF00698">
    <property type="entry name" value="Acyl_transf_1"/>
    <property type="match status" value="1"/>
</dbReference>
<dbReference type="InterPro" id="IPR042104">
    <property type="entry name" value="PKS_dehydratase_sf"/>
</dbReference>
<dbReference type="Gene3D" id="3.90.470.20">
    <property type="entry name" value="4'-phosphopantetheinyl transferase domain"/>
    <property type="match status" value="2"/>
</dbReference>
<dbReference type="SUPFAM" id="SSF56214">
    <property type="entry name" value="4'-phosphopantetheinyl transferase"/>
    <property type="match status" value="2"/>
</dbReference>
<dbReference type="InterPro" id="IPR016039">
    <property type="entry name" value="Thiolase-like"/>
</dbReference>
<reference evidence="5 6" key="1">
    <citation type="submission" date="2019-03" db="EMBL/GenBank/DDBJ databases">
        <title>Genomic Encyclopedia of Type Strains, Phase III (KMG-III): the genomes of soil and plant-associated and newly described type strains.</title>
        <authorList>
            <person name="Whitman W."/>
        </authorList>
    </citation>
    <scope>NUCLEOTIDE SEQUENCE [LARGE SCALE GENOMIC DNA]</scope>
    <source>
        <strain evidence="5 6">VKM Ac-2527</strain>
    </source>
</reference>
<dbReference type="InterPro" id="IPR032821">
    <property type="entry name" value="PKS_assoc"/>
</dbReference>
<dbReference type="InterPro" id="IPR016036">
    <property type="entry name" value="Malonyl_transacylase_ACP-bd"/>
</dbReference>
<dbReference type="InterPro" id="IPR037143">
    <property type="entry name" value="4-PPantetheinyl_Trfase_dom_sf"/>
</dbReference>
<dbReference type="PROSITE" id="PS52004">
    <property type="entry name" value="KS3_2"/>
    <property type="match status" value="1"/>
</dbReference>
<feature type="domain" description="Ketosynthase family 3 (KS3)" evidence="4">
    <location>
        <begin position="3"/>
        <end position="464"/>
    </location>
</feature>
<dbReference type="OrthoDB" id="9808669at2"/>
<dbReference type="SMART" id="SM00827">
    <property type="entry name" value="PKS_AT"/>
    <property type="match status" value="1"/>
</dbReference>
<dbReference type="InterPro" id="IPR016035">
    <property type="entry name" value="Acyl_Trfase/lysoPLipase"/>
</dbReference>
<dbReference type="Gene3D" id="3.40.47.10">
    <property type="match status" value="1"/>
</dbReference>
<dbReference type="GO" id="GO:0006633">
    <property type="term" value="P:fatty acid biosynthetic process"/>
    <property type="evidence" value="ECO:0007669"/>
    <property type="project" value="InterPro"/>
</dbReference>
<dbReference type="Pfam" id="PF01648">
    <property type="entry name" value="ACPS"/>
    <property type="match status" value="1"/>
</dbReference>
<dbReference type="GO" id="GO:0004315">
    <property type="term" value="F:3-oxoacyl-[acyl-carrier-protein] synthase activity"/>
    <property type="evidence" value="ECO:0007669"/>
    <property type="project" value="InterPro"/>
</dbReference>
<dbReference type="InterPro" id="IPR018201">
    <property type="entry name" value="Ketoacyl_synth_AS"/>
</dbReference>
<comment type="caution">
    <text evidence="5">The sequence shown here is derived from an EMBL/GenBank/DDBJ whole genome shotgun (WGS) entry which is preliminary data.</text>
</comment>
<keyword evidence="2" id="KW-0597">Phosphoprotein</keyword>